<name>X1J3Q0_9ZZZZ</name>
<evidence type="ECO:0000313" key="2">
    <source>
        <dbReference type="EMBL" id="GAH89346.1"/>
    </source>
</evidence>
<evidence type="ECO:0000259" key="1">
    <source>
        <dbReference type="Pfam" id="PF05065"/>
    </source>
</evidence>
<dbReference type="Pfam" id="PF05065">
    <property type="entry name" value="Phage_capsid"/>
    <property type="match status" value="1"/>
</dbReference>
<reference evidence="2" key="1">
    <citation type="journal article" date="2014" name="Front. Microbiol.">
        <title>High frequency of phylogenetically diverse reductive dehalogenase-homologous genes in deep subseafloor sedimentary metagenomes.</title>
        <authorList>
            <person name="Kawai M."/>
            <person name="Futagami T."/>
            <person name="Toyoda A."/>
            <person name="Takaki Y."/>
            <person name="Nishi S."/>
            <person name="Hori S."/>
            <person name="Arai W."/>
            <person name="Tsubouchi T."/>
            <person name="Morono Y."/>
            <person name="Uchiyama I."/>
            <person name="Ito T."/>
            <person name="Fujiyama A."/>
            <person name="Inagaki F."/>
            <person name="Takami H."/>
        </authorList>
    </citation>
    <scope>NUCLEOTIDE SEQUENCE</scope>
    <source>
        <strain evidence="2">Expedition CK06-06</strain>
    </source>
</reference>
<dbReference type="AlphaFoldDB" id="X1J3Q0"/>
<organism evidence="2">
    <name type="scientific">marine sediment metagenome</name>
    <dbReference type="NCBI Taxonomy" id="412755"/>
    <lineage>
        <taxon>unclassified sequences</taxon>
        <taxon>metagenomes</taxon>
        <taxon>ecological metagenomes</taxon>
    </lineage>
</organism>
<accession>X1J3Q0</accession>
<sequence>MVDIEKALEIGSATTGPGAVLMQPVIDKVVAQLVDFRNPIRQNLPRKPGSGNAWILNRRTAATSTPAVWVNDTEEIVEDQGTYTQHSFHYKTLAARGKITRKLQAVGRTYADILADELEARSLEFKNTEDLALTVGASTAKVSAT</sequence>
<proteinExistence type="predicted"/>
<feature type="non-terminal residue" evidence="2">
    <location>
        <position position="145"/>
    </location>
</feature>
<feature type="domain" description="Phage capsid-like C-terminal" evidence="1">
    <location>
        <begin position="18"/>
        <end position="138"/>
    </location>
</feature>
<dbReference type="InterPro" id="IPR054612">
    <property type="entry name" value="Phage_capsid-like_C"/>
</dbReference>
<gene>
    <name evidence="2" type="ORF">S03H2_60503</name>
</gene>
<protein>
    <recommendedName>
        <fullName evidence="1">Phage capsid-like C-terminal domain-containing protein</fullName>
    </recommendedName>
</protein>
<dbReference type="SUPFAM" id="SSF56563">
    <property type="entry name" value="Major capsid protein gp5"/>
    <property type="match status" value="1"/>
</dbReference>
<dbReference type="EMBL" id="BARU01038991">
    <property type="protein sequence ID" value="GAH89346.1"/>
    <property type="molecule type" value="Genomic_DNA"/>
</dbReference>
<comment type="caution">
    <text evidence="2">The sequence shown here is derived from an EMBL/GenBank/DDBJ whole genome shotgun (WGS) entry which is preliminary data.</text>
</comment>